<gene>
    <name evidence="2" type="ORF">BKA15_007007</name>
</gene>
<dbReference type="Gene3D" id="3.20.20.220">
    <property type="match status" value="1"/>
</dbReference>
<protein>
    <recommendedName>
        <fullName evidence="4">Methylenetetrahydrofolate reductase (NAD(P)H)</fullName>
    </recommendedName>
</protein>
<dbReference type="GO" id="GO:0016491">
    <property type="term" value="F:oxidoreductase activity"/>
    <property type="evidence" value="ECO:0007669"/>
    <property type="project" value="UniProtKB-KW"/>
</dbReference>
<dbReference type="Proteomes" id="UP000569914">
    <property type="component" value="Unassembled WGS sequence"/>
</dbReference>
<comment type="caution">
    <text evidence="2">The sequence shown here is derived from an EMBL/GenBank/DDBJ whole genome shotgun (WGS) entry which is preliminary data.</text>
</comment>
<dbReference type="InterPro" id="IPR029041">
    <property type="entry name" value="FAD-linked_oxidoreductase-like"/>
</dbReference>
<sequence>MDLARMISTGEREFLLFAITPPRASTSPERMAAIGEATLSRLRSVDPDGVVLYDIADENDRNPDERPFPFLPTVDPADFLADQLSAWQKPAIVYRSVGKYAEPDLETWLATQPTDRILSVLVGSSSSRNIGQTSLRSAYAMRETVRPELIIGGVVIPERHQARGDEHLRMLEKQSAGCSFFVSQVLYDVNAAKNLVSDYRDVCEARAIRPRPIAFTLSVCGSIKTLEFLTWLGVQVPNWIQRDLTRSEDTLAASYEHVRAAAFDMLTYCRRLEVPVGLNVESVSTRRVEIEAAVRLADEVKAALRR</sequence>
<dbReference type="UniPathway" id="UPA00193"/>
<proteinExistence type="predicted"/>
<reference evidence="2 3" key="1">
    <citation type="submission" date="2020-07" db="EMBL/GenBank/DDBJ databases">
        <title>Sequencing the genomes of 1000 actinobacteria strains.</title>
        <authorList>
            <person name="Klenk H.-P."/>
        </authorList>
    </citation>
    <scope>NUCLEOTIDE SEQUENCE [LARGE SCALE GENOMIC DNA]</scope>
    <source>
        <strain evidence="2 3">DSM 22083</strain>
    </source>
</reference>
<organism evidence="2 3">
    <name type="scientific">Microlunatus parietis</name>
    <dbReference type="NCBI Taxonomy" id="682979"/>
    <lineage>
        <taxon>Bacteria</taxon>
        <taxon>Bacillati</taxon>
        <taxon>Actinomycetota</taxon>
        <taxon>Actinomycetes</taxon>
        <taxon>Propionibacteriales</taxon>
        <taxon>Propionibacteriaceae</taxon>
        <taxon>Microlunatus</taxon>
    </lineage>
</organism>
<keyword evidence="3" id="KW-1185">Reference proteome</keyword>
<dbReference type="AlphaFoldDB" id="A0A7Y9IEW7"/>
<dbReference type="EMBL" id="JACCBU010000001">
    <property type="protein sequence ID" value="NYE75678.1"/>
    <property type="molecule type" value="Genomic_DNA"/>
</dbReference>
<evidence type="ECO:0000313" key="3">
    <source>
        <dbReference type="Proteomes" id="UP000569914"/>
    </source>
</evidence>
<evidence type="ECO:0000313" key="2">
    <source>
        <dbReference type="EMBL" id="NYE75678.1"/>
    </source>
</evidence>
<name>A0A7Y9IEW7_9ACTN</name>
<keyword evidence="1" id="KW-0560">Oxidoreductase</keyword>
<dbReference type="RefSeq" id="WP_312879657.1">
    <property type="nucleotide sequence ID" value="NZ_JACCBU010000001.1"/>
</dbReference>
<dbReference type="GO" id="GO:0035999">
    <property type="term" value="P:tetrahydrofolate interconversion"/>
    <property type="evidence" value="ECO:0007669"/>
    <property type="project" value="UniProtKB-UniPathway"/>
</dbReference>
<accession>A0A7Y9IEW7</accession>
<dbReference type="SUPFAM" id="SSF51730">
    <property type="entry name" value="FAD-linked oxidoreductase"/>
    <property type="match status" value="1"/>
</dbReference>
<evidence type="ECO:0008006" key="4">
    <source>
        <dbReference type="Google" id="ProtNLM"/>
    </source>
</evidence>
<evidence type="ECO:0000256" key="1">
    <source>
        <dbReference type="ARBA" id="ARBA00023002"/>
    </source>
</evidence>